<evidence type="ECO:0000256" key="2">
    <source>
        <dbReference type="ARBA" id="ARBA00022475"/>
    </source>
</evidence>
<evidence type="ECO:0000256" key="7">
    <source>
        <dbReference type="ARBA" id="ARBA00023136"/>
    </source>
</evidence>
<keyword evidence="4 10" id="KW-0812">Transmembrane</keyword>
<proteinExistence type="predicted"/>
<feature type="transmembrane region" description="Helical" evidence="10">
    <location>
        <begin position="110"/>
        <end position="137"/>
    </location>
</feature>
<organism evidence="11 12">
    <name type="scientific">Chilo suppressalis</name>
    <name type="common">Asiatic rice borer moth</name>
    <dbReference type="NCBI Taxonomy" id="168631"/>
    <lineage>
        <taxon>Eukaryota</taxon>
        <taxon>Metazoa</taxon>
        <taxon>Ecdysozoa</taxon>
        <taxon>Arthropoda</taxon>
        <taxon>Hexapoda</taxon>
        <taxon>Insecta</taxon>
        <taxon>Pterygota</taxon>
        <taxon>Neoptera</taxon>
        <taxon>Endopterygota</taxon>
        <taxon>Lepidoptera</taxon>
        <taxon>Glossata</taxon>
        <taxon>Ditrysia</taxon>
        <taxon>Pyraloidea</taxon>
        <taxon>Crambidae</taxon>
        <taxon>Crambinae</taxon>
        <taxon>Chilo</taxon>
    </lineage>
</organism>
<evidence type="ECO:0000256" key="6">
    <source>
        <dbReference type="ARBA" id="ARBA00022989"/>
    </source>
</evidence>
<keyword evidence="2" id="KW-1003">Cell membrane</keyword>
<evidence type="ECO:0000256" key="10">
    <source>
        <dbReference type="SAM" id="Phobius"/>
    </source>
</evidence>
<evidence type="ECO:0008006" key="13">
    <source>
        <dbReference type="Google" id="ProtNLM"/>
    </source>
</evidence>
<dbReference type="Proteomes" id="UP001153292">
    <property type="component" value="Chromosome 19"/>
</dbReference>
<accession>A0ABN8LCN6</accession>
<evidence type="ECO:0000256" key="4">
    <source>
        <dbReference type="ARBA" id="ARBA00022692"/>
    </source>
</evidence>
<keyword evidence="3" id="KW-0716">Sensory transduction</keyword>
<evidence type="ECO:0000313" key="12">
    <source>
        <dbReference type="Proteomes" id="UP001153292"/>
    </source>
</evidence>
<keyword evidence="7 10" id="KW-0472">Membrane</keyword>
<evidence type="ECO:0000256" key="3">
    <source>
        <dbReference type="ARBA" id="ARBA00022606"/>
    </source>
</evidence>
<reference evidence="11" key="1">
    <citation type="submission" date="2021-12" db="EMBL/GenBank/DDBJ databases">
        <authorList>
            <person name="King R."/>
        </authorList>
    </citation>
    <scope>NUCLEOTIDE SEQUENCE</scope>
</reference>
<keyword evidence="6 10" id="KW-1133">Transmembrane helix</keyword>
<feature type="transmembrane region" description="Helical" evidence="10">
    <location>
        <begin position="57"/>
        <end position="83"/>
    </location>
</feature>
<sequence>MNCFSSTIVPLSKYIFMHSSSFRLSVIMKMSRQGMLSLPEGSTAHATMRRVLRKASFVSWMVILNQAFIHVFYMILPFVMTIFGSERYLPTTPGDIYGISSKYQSPNYEITFTLTCVAAMFSAFNQTVYIVLFVTLLSHELGHFYAICDTFNDIHKILHDKQHTKEQNNDHIDSYVSENDKHKKVEELIRFCLKHHQYLFRYHHRICDLYKGIFGVHFLIMIIVLVTTLQTLNSWGIMNTILTGVTGIMPLMVYCFGGEMLINAGTDMSFAIYSCGWEEMKIKHARMIQLMLCLSQHPLCYTAVGIFVMNHDTFGNVAQVIYKIYAVFN</sequence>
<comment type="subcellular location">
    <subcellularLocation>
        <location evidence="1">Cell membrane</location>
        <topology evidence="1">Multi-pass membrane protein</topology>
    </subcellularLocation>
</comment>
<protein>
    <recommendedName>
        <fullName evidence="13">Odorant receptor</fullName>
    </recommendedName>
</protein>
<evidence type="ECO:0000256" key="9">
    <source>
        <dbReference type="ARBA" id="ARBA00023224"/>
    </source>
</evidence>
<evidence type="ECO:0000256" key="8">
    <source>
        <dbReference type="ARBA" id="ARBA00023170"/>
    </source>
</evidence>
<dbReference type="PANTHER" id="PTHR21137:SF35">
    <property type="entry name" value="ODORANT RECEPTOR 19A-RELATED"/>
    <property type="match status" value="1"/>
</dbReference>
<dbReference type="PANTHER" id="PTHR21137">
    <property type="entry name" value="ODORANT RECEPTOR"/>
    <property type="match status" value="1"/>
</dbReference>
<evidence type="ECO:0000256" key="1">
    <source>
        <dbReference type="ARBA" id="ARBA00004651"/>
    </source>
</evidence>
<keyword evidence="9" id="KW-0807">Transducer</keyword>
<dbReference type="Pfam" id="PF02949">
    <property type="entry name" value="7tm_6"/>
    <property type="match status" value="1"/>
</dbReference>
<evidence type="ECO:0000313" key="11">
    <source>
        <dbReference type="EMBL" id="CAH2984518.1"/>
    </source>
</evidence>
<feature type="transmembrane region" description="Helical" evidence="10">
    <location>
        <begin position="235"/>
        <end position="256"/>
    </location>
</feature>
<keyword evidence="5" id="KW-0552">Olfaction</keyword>
<keyword evidence="8" id="KW-0675">Receptor</keyword>
<name>A0ABN8LCN6_CHISP</name>
<dbReference type="EMBL" id="OU963912">
    <property type="protein sequence ID" value="CAH2984518.1"/>
    <property type="molecule type" value="Genomic_DNA"/>
</dbReference>
<dbReference type="InterPro" id="IPR004117">
    <property type="entry name" value="7tm6_olfct_rcpt"/>
</dbReference>
<keyword evidence="12" id="KW-1185">Reference proteome</keyword>
<evidence type="ECO:0000256" key="5">
    <source>
        <dbReference type="ARBA" id="ARBA00022725"/>
    </source>
</evidence>
<feature type="transmembrane region" description="Helical" evidence="10">
    <location>
        <begin position="209"/>
        <end position="229"/>
    </location>
</feature>
<gene>
    <name evidence="11" type="ORF">CHILSU_LOCUS4469</name>
</gene>